<feature type="region of interest" description="Disordered" evidence="1">
    <location>
        <begin position="1"/>
        <end position="21"/>
    </location>
</feature>
<gene>
    <name evidence="2" type="ORF">TorRG33x02_356820</name>
</gene>
<dbReference type="EMBL" id="JXTC01001162">
    <property type="protein sequence ID" value="PON32156.1"/>
    <property type="molecule type" value="Genomic_DNA"/>
</dbReference>
<reference evidence="3" key="1">
    <citation type="submission" date="2016-06" db="EMBL/GenBank/DDBJ databases">
        <title>Parallel loss of symbiosis genes in relatives of nitrogen-fixing non-legume Parasponia.</title>
        <authorList>
            <person name="Van Velzen R."/>
            <person name="Holmer R."/>
            <person name="Bu F."/>
            <person name="Rutten L."/>
            <person name="Van Zeijl A."/>
            <person name="Liu W."/>
            <person name="Santuari L."/>
            <person name="Cao Q."/>
            <person name="Sharma T."/>
            <person name="Shen D."/>
            <person name="Roswanjaya Y."/>
            <person name="Wardhani T."/>
            <person name="Kalhor M.S."/>
            <person name="Jansen J."/>
            <person name="Van den Hoogen J."/>
            <person name="Gungor B."/>
            <person name="Hartog M."/>
            <person name="Hontelez J."/>
            <person name="Verver J."/>
            <person name="Yang W.-C."/>
            <person name="Schijlen E."/>
            <person name="Repin R."/>
            <person name="Schilthuizen M."/>
            <person name="Schranz E."/>
            <person name="Heidstra R."/>
            <person name="Miyata K."/>
            <person name="Fedorova E."/>
            <person name="Kohlen W."/>
            <person name="Bisseling T."/>
            <person name="Smit S."/>
            <person name="Geurts R."/>
        </authorList>
    </citation>
    <scope>NUCLEOTIDE SEQUENCE [LARGE SCALE GENOMIC DNA]</scope>
    <source>
        <strain evidence="3">cv. RG33-2</strain>
    </source>
</reference>
<protein>
    <submittedName>
        <fullName evidence="2">Uncharacterized protein</fullName>
    </submittedName>
</protein>
<evidence type="ECO:0000313" key="2">
    <source>
        <dbReference type="EMBL" id="PON32156.1"/>
    </source>
</evidence>
<name>A0A2P5A6J4_TREOI</name>
<dbReference type="AlphaFoldDB" id="A0A2P5A6J4"/>
<dbReference type="Proteomes" id="UP000237000">
    <property type="component" value="Unassembled WGS sequence"/>
</dbReference>
<evidence type="ECO:0000256" key="1">
    <source>
        <dbReference type="SAM" id="MobiDB-lite"/>
    </source>
</evidence>
<evidence type="ECO:0000313" key="3">
    <source>
        <dbReference type="Proteomes" id="UP000237000"/>
    </source>
</evidence>
<accession>A0A2P5A6J4</accession>
<organism evidence="2 3">
    <name type="scientific">Trema orientale</name>
    <name type="common">Charcoal tree</name>
    <name type="synonym">Celtis orientalis</name>
    <dbReference type="NCBI Taxonomy" id="63057"/>
    <lineage>
        <taxon>Eukaryota</taxon>
        <taxon>Viridiplantae</taxon>
        <taxon>Streptophyta</taxon>
        <taxon>Embryophyta</taxon>
        <taxon>Tracheophyta</taxon>
        <taxon>Spermatophyta</taxon>
        <taxon>Magnoliopsida</taxon>
        <taxon>eudicotyledons</taxon>
        <taxon>Gunneridae</taxon>
        <taxon>Pentapetalae</taxon>
        <taxon>rosids</taxon>
        <taxon>fabids</taxon>
        <taxon>Rosales</taxon>
        <taxon>Cannabaceae</taxon>
        <taxon>Trema</taxon>
    </lineage>
</organism>
<proteinExistence type="predicted"/>
<feature type="non-terminal residue" evidence="2">
    <location>
        <position position="1"/>
    </location>
</feature>
<keyword evidence="3" id="KW-1185">Reference proteome</keyword>
<dbReference type="InParanoid" id="A0A2P5A6J4"/>
<sequence length="267" mass="28961">TDLNSGRDVPNANPSSSMGAVKETAGIIQVREHSLNENREIEEELEVYGISTVEQLARRKEIEMGLVEIGTDGLVNNDGSNMVSESDLAIMKGGDVVPSTNCVLPVVVQEVIPVKGKKVLDECMTQTTTTITPEDTFMLGKIFRDQLGSKKTISKSHTIVKGGVQKVRPTNSPLKSGLALSPKHAKFYKVKSPCKSRKMRSPIRVKKGVFSDVKNTSGAKRKIFEDSVENEGIGKRLKVGEHGDVDVAMEVSGIILASLGGQDRRET</sequence>
<comment type="caution">
    <text evidence="2">The sequence shown here is derived from an EMBL/GenBank/DDBJ whole genome shotgun (WGS) entry which is preliminary data.</text>
</comment>